<proteinExistence type="predicted"/>
<dbReference type="InterPro" id="IPR056362">
    <property type="entry name" value="AtuA-like_ferredoxin_dom"/>
</dbReference>
<dbReference type="Pfam" id="PF23544">
    <property type="entry name" value="AtuA_ferredoxin"/>
    <property type="match status" value="1"/>
</dbReference>
<evidence type="ECO:0000259" key="1">
    <source>
        <dbReference type="Pfam" id="PF23544"/>
    </source>
</evidence>
<sequence length="61" mass="6644">MQRHELPNLRALNFTVTGILGDGVASGHRFDPQAKALGEWLRARHLDIPAHLLPPPEGTGP</sequence>
<dbReference type="PANTHER" id="PTHR47585">
    <property type="match status" value="1"/>
</dbReference>
<comment type="caution">
    <text evidence="2">The sequence shown here is derived from an EMBL/GenBank/DDBJ whole genome shotgun (WGS) entry which is preliminary data.</text>
</comment>
<dbReference type="EMBL" id="MQUR01000151">
    <property type="protein sequence ID" value="OLZ46607.1"/>
    <property type="molecule type" value="Genomic_DNA"/>
</dbReference>
<organism evidence="2 3">
    <name type="scientific">Streptomyces amritsarensis</name>
    <dbReference type="NCBI Taxonomy" id="681158"/>
    <lineage>
        <taxon>Bacteria</taxon>
        <taxon>Bacillati</taxon>
        <taxon>Actinomycetota</taxon>
        <taxon>Actinomycetes</taxon>
        <taxon>Kitasatosporales</taxon>
        <taxon>Streptomycetaceae</taxon>
        <taxon>Streptomyces</taxon>
    </lineage>
</organism>
<evidence type="ECO:0000313" key="3">
    <source>
        <dbReference type="Proteomes" id="UP000187151"/>
    </source>
</evidence>
<gene>
    <name evidence="2" type="ORF">AVW11_34085</name>
</gene>
<dbReference type="PANTHER" id="PTHR47585:SF1">
    <property type="entry name" value="DUF1446 DOMAIN-CONTAINING PROTEIN"/>
    <property type="match status" value="1"/>
</dbReference>
<accession>A0ABX3FRS4</accession>
<evidence type="ECO:0000313" key="2">
    <source>
        <dbReference type="EMBL" id="OLZ46607.1"/>
    </source>
</evidence>
<protein>
    <recommendedName>
        <fullName evidence="1">AtuA-like ferredoxin-fold domain-containing protein</fullName>
    </recommendedName>
</protein>
<keyword evidence="3" id="KW-1185">Reference proteome</keyword>
<feature type="domain" description="AtuA-like ferredoxin-fold" evidence="1">
    <location>
        <begin position="2"/>
        <end position="44"/>
    </location>
</feature>
<dbReference type="Proteomes" id="UP000187151">
    <property type="component" value="Unassembled WGS sequence"/>
</dbReference>
<name>A0ABX3FRS4_9ACTN</name>
<reference evidence="2 3" key="1">
    <citation type="submission" date="2016-01" db="EMBL/GenBank/DDBJ databases">
        <title>Streptomyces amritsarensis strain MTCC 11845 genome sequencing and assembly.</title>
        <authorList>
            <person name="Sharma D."/>
            <person name="Nair G.R."/>
            <person name="Kaur G."/>
            <person name="Manhas R.K."/>
            <person name="Mayilraj S."/>
        </authorList>
    </citation>
    <scope>NUCLEOTIDE SEQUENCE [LARGE SCALE GENOMIC DNA]</scope>
    <source>
        <strain evidence="2 3">MTCC 11845</strain>
    </source>
</reference>